<dbReference type="Gene3D" id="3.10.350.10">
    <property type="entry name" value="LysM domain"/>
    <property type="match status" value="1"/>
</dbReference>
<dbReference type="InterPro" id="IPR018392">
    <property type="entry name" value="LysM"/>
</dbReference>
<evidence type="ECO:0000256" key="1">
    <source>
        <dbReference type="ARBA" id="ARBA00022729"/>
    </source>
</evidence>
<protein>
    <submittedName>
        <fullName evidence="4">Peptidase M23</fullName>
    </submittedName>
</protein>
<dbReference type="Gene3D" id="2.70.70.10">
    <property type="entry name" value="Glucose Permease (Domain IIA)"/>
    <property type="match status" value="1"/>
</dbReference>
<dbReference type="Pfam" id="PF07501">
    <property type="entry name" value="G5"/>
    <property type="match status" value="1"/>
</dbReference>
<evidence type="ECO:0000313" key="5">
    <source>
        <dbReference type="Proteomes" id="UP000063781"/>
    </source>
</evidence>
<dbReference type="SUPFAM" id="SSF51261">
    <property type="entry name" value="Duplicated hybrid motif"/>
    <property type="match status" value="1"/>
</dbReference>
<dbReference type="KEGG" id="erl:AOC36_10910"/>
<sequence length="504" mass="56771">MKNNKNLRNFLMVLGILGISVGLAYGLKGQGVEAKYGSTFELVDTSSAVFTQKVISVLDEPIEITKLYNEGQLVGIISNPDKIDALFNDVYTKEYQEEFEDSELGYVQDVYMTTEKSYNVYEDRDEEIFNYIYESDLIAIKVDKISFSNGAIIYVKNRDDFLEARKEFILGYLSDSAYETLTKGEKITPLVTYGTQEIGFDVRETITISEGLATIDDILLTETEILNFLSFGYKPDVKKYTVQEYDTIEGIAWLNEMSPNQLVSINSSQIANTNQVLKPGLELNIAKFNSPLTVVVTKERLVSEKIYPEDVIYREDPSLREGLTRVEVNEEVGYEDVTYHDVYENDISVSSTRVSSKVTKEPVRGIVYVGTYVEPKVGSGDFRWPMNNARVSCGWYCYGGHAATDFQSRSNRGYGPIYASDRGVVEVNTYHSEFGYYIVINHNNGFKTLYAHMESPGYFGVGTTVRKGEQIGYVGMTGRTTGPHVHFVLYRNGSPVNPCTYLGC</sequence>
<dbReference type="PANTHER" id="PTHR21666:SF270">
    <property type="entry name" value="MUREIN HYDROLASE ACTIVATOR ENVC"/>
    <property type="match status" value="1"/>
</dbReference>
<dbReference type="InterPro" id="IPR011055">
    <property type="entry name" value="Dup_hybrid_motif"/>
</dbReference>
<dbReference type="InterPro" id="IPR036779">
    <property type="entry name" value="LysM_dom_sf"/>
</dbReference>
<dbReference type="PROSITE" id="PS51109">
    <property type="entry name" value="G5"/>
    <property type="match status" value="1"/>
</dbReference>
<evidence type="ECO:0000313" key="4">
    <source>
        <dbReference type="EMBL" id="AMC94464.1"/>
    </source>
</evidence>
<dbReference type="RefSeq" id="WP_067634226.1">
    <property type="nucleotide sequence ID" value="NZ_CP013213.1"/>
</dbReference>
<dbReference type="Pfam" id="PF01476">
    <property type="entry name" value="LysM"/>
    <property type="match status" value="1"/>
</dbReference>
<name>A0A0X8H1N0_9FIRM</name>
<keyword evidence="1" id="KW-0732">Signal</keyword>
<dbReference type="PANTHER" id="PTHR21666">
    <property type="entry name" value="PEPTIDASE-RELATED"/>
    <property type="match status" value="1"/>
</dbReference>
<dbReference type="Gene3D" id="2.20.230.10">
    <property type="entry name" value="Resuscitation-promoting factor rpfb"/>
    <property type="match status" value="1"/>
</dbReference>
<dbReference type="CDD" id="cd12797">
    <property type="entry name" value="M23_peptidase"/>
    <property type="match status" value="1"/>
</dbReference>
<proteinExistence type="predicted"/>
<dbReference type="InterPro" id="IPR011098">
    <property type="entry name" value="G5_dom"/>
</dbReference>
<dbReference type="Proteomes" id="UP000063781">
    <property type="component" value="Chromosome"/>
</dbReference>
<dbReference type="Pfam" id="PF01551">
    <property type="entry name" value="Peptidase_M23"/>
    <property type="match status" value="1"/>
</dbReference>
<dbReference type="SMART" id="SM01208">
    <property type="entry name" value="G5"/>
    <property type="match status" value="1"/>
</dbReference>
<gene>
    <name evidence="4" type="ORF">AOC36_10910</name>
</gene>
<dbReference type="InterPro" id="IPR016047">
    <property type="entry name" value="M23ase_b-sheet_dom"/>
</dbReference>
<dbReference type="InterPro" id="IPR050570">
    <property type="entry name" value="Cell_wall_metabolism_enzyme"/>
</dbReference>
<feature type="domain" description="LysM" evidence="3">
    <location>
        <begin position="238"/>
        <end position="285"/>
    </location>
</feature>
<dbReference type="CDD" id="cd00118">
    <property type="entry name" value="LysM"/>
    <property type="match status" value="1"/>
</dbReference>
<dbReference type="PROSITE" id="PS51782">
    <property type="entry name" value="LYSM"/>
    <property type="match status" value="1"/>
</dbReference>
<organism evidence="4 5">
    <name type="scientific">Erysipelothrix larvae</name>
    <dbReference type="NCBI Taxonomy" id="1514105"/>
    <lineage>
        <taxon>Bacteria</taxon>
        <taxon>Bacillati</taxon>
        <taxon>Bacillota</taxon>
        <taxon>Erysipelotrichia</taxon>
        <taxon>Erysipelotrichales</taxon>
        <taxon>Erysipelotrichaceae</taxon>
        <taxon>Erysipelothrix</taxon>
    </lineage>
</organism>
<keyword evidence="5" id="KW-1185">Reference proteome</keyword>
<dbReference type="GO" id="GO:0004222">
    <property type="term" value="F:metalloendopeptidase activity"/>
    <property type="evidence" value="ECO:0007669"/>
    <property type="project" value="TreeGrafter"/>
</dbReference>
<dbReference type="STRING" id="1514105.AOC36_10910"/>
<dbReference type="EMBL" id="CP013213">
    <property type="protein sequence ID" value="AMC94464.1"/>
    <property type="molecule type" value="Genomic_DNA"/>
</dbReference>
<dbReference type="AlphaFoldDB" id="A0A0X8H1N0"/>
<reference evidence="4 5" key="1">
    <citation type="submission" date="2015-10" db="EMBL/GenBank/DDBJ databases">
        <title>Erysipelothrix larvae sp. LV19 isolated from the larval gut of the rhinoceros beetle, Trypoxylus dichotomus.</title>
        <authorList>
            <person name="Lim S."/>
            <person name="Kim B.-C."/>
        </authorList>
    </citation>
    <scope>NUCLEOTIDE SEQUENCE [LARGE SCALE GENOMIC DNA]</scope>
    <source>
        <strain evidence="4 5">LV19</strain>
    </source>
</reference>
<feature type="domain" description="G5" evidence="2">
    <location>
        <begin position="292"/>
        <end position="373"/>
    </location>
</feature>
<dbReference type="OrthoDB" id="9805070at2"/>
<evidence type="ECO:0000259" key="3">
    <source>
        <dbReference type="PROSITE" id="PS51782"/>
    </source>
</evidence>
<accession>A0A0X8H1N0</accession>
<evidence type="ECO:0000259" key="2">
    <source>
        <dbReference type="PROSITE" id="PS51109"/>
    </source>
</evidence>